<gene>
    <name evidence="4" type="ORF">ACFOKA_14010</name>
</gene>
<feature type="transmembrane region" description="Helical" evidence="2">
    <location>
        <begin position="99"/>
        <end position="127"/>
    </location>
</feature>
<proteinExistence type="predicted"/>
<comment type="caution">
    <text evidence="4">The sequence shown here is derived from an EMBL/GenBank/DDBJ whole genome shotgun (WGS) entry which is preliminary data.</text>
</comment>
<evidence type="ECO:0000313" key="5">
    <source>
        <dbReference type="Proteomes" id="UP001595444"/>
    </source>
</evidence>
<feature type="transmembrane region" description="Helical" evidence="2">
    <location>
        <begin position="20"/>
        <end position="38"/>
    </location>
</feature>
<dbReference type="InterPro" id="IPR007065">
    <property type="entry name" value="HPP"/>
</dbReference>
<keyword evidence="2" id="KW-1133">Transmembrane helix</keyword>
<keyword evidence="2" id="KW-0812">Transmembrane</keyword>
<evidence type="ECO:0000256" key="2">
    <source>
        <dbReference type="SAM" id="Phobius"/>
    </source>
</evidence>
<dbReference type="Pfam" id="PF00571">
    <property type="entry name" value="CBS"/>
    <property type="match status" value="2"/>
</dbReference>
<dbReference type="PROSITE" id="PS51371">
    <property type="entry name" value="CBS"/>
    <property type="match status" value="2"/>
</dbReference>
<evidence type="ECO:0000259" key="3">
    <source>
        <dbReference type="PROSITE" id="PS51371"/>
    </source>
</evidence>
<evidence type="ECO:0000256" key="1">
    <source>
        <dbReference type="PROSITE-ProRule" id="PRU00703"/>
    </source>
</evidence>
<sequence length="376" mass="40593">MLRGLSPAMGQAYKREMARAGICASIGLISTAIVITYLNQAFGWNLFLIAPIGATAVLVFAVPNSPLAQPWSAIIGNSSSALFALCVVHVIPYPWSAGIAVGGAIFVMMLVRAAHPPGGAVALLIVLQYQATQEISFQFVVAPVAVTTSLVVALAILSNRITGRIYPFRQPAEKSSPPHQEAPNSALSLTVAEREELLIRFNQSTNLGVEDLGRLLAAAEMEAAAHRFGAKTCADIMTKDLLTAFQNTPLQEIWDIYRSHAIKSIPVINTNSKLIGIILPANLIAWAMQSQKDKSRKPLIWFPRQRLHKVIVAADVMDTAVTSVPHSTPVGNLLNLLSDQSIQVVPVTKEEKLVGIITRSDIIKLLMAEIGNNWVT</sequence>
<dbReference type="EMBL" id="JBHRSL010000010">
    <property type="protein sequence ID" value="MFC3053025.1"/>
    <property type="molecule type" value="Genomic_DNA"/>
</dbReference>
<reference evidence="5" key="1">
    <citation type="journal article" date="2019" name="Int. J. Syst. Evol. Microbiol.">
        <title>The Global Catalogue of Microorganisms (GCM) 10K type strain sequencing project: providing services to taxonomists for standard genome sequencing and annotation.</title>
        <authorList>
            <consortium name="The Broad Institute Genomics Platform"/>
            <consortium name="The Broad Institute Genome Sequencing Center for Infectious Disease"/>
            <person name="Wu L."/>
            <person name="Ma J."/>
        </authorList>
    </citation>
    <scope>NUCLEOTIDE SEQUENCE [LARGE SCALE GENOMIC DNA]</scope>
    <source>
        <strain evidence="5">KCTC 62164</strain>
    </source>
</reference>
<feature type="domain" description="CBS" evidence="3">
    <location>
        <begin position="237"/>
        <end position="294"/>
    </location>
</feature>
<dbReference type="SUPFAM" id="SSF54631">
    <property type="entry name" value="CBS-domain pair"/>
    <property type="match status" value="1"/>
</dbReference>
<keyword evidence="1" id="KW-0129">CBS domain</keyword>
<keyword evidence="2" id="KW-0472">Membrane</keyword>
<dbReference type="Pfam" id="PF04982">
    <property type="entry name" value="TM_HPP"/>
    <property type="match status" value="1"/>
</dbReference>
<dbReference type="SMART" id="SM00116">
    <property type="entry name" value="CBS"/>
    <property type="match status" value="2"/>
</dbReference>
<organism evidence="4 5">
    <name type="scientific">Kordiimonas pumila</name>
    <dbReference type="NCBI Taxonomy" id="2161677"/>
    <lineage>
        <taxon>Bacteria</taxon>
        <taxon>Pseudomonadati</taxon>
        <taxon>Pseudomonadota</taxon>
        <taxon>Alphaproteobacteria</taxon>
        <taxon>Kordiimonadales</taxon>
        <taxon>Kordiimonadaceae</taxon>
        <taxon>Kordiimonas</taxon>
    </lineage>
</organism>
<feature type="domain" description="CBS" evidence="3">
    <location>
        <begin position="317"/>
        <end position="372"/>
    </location>
</feature>
<keyword evidence="5" id="KW-1185">Reference proteome</keyword>
<dbReference type="PANTHER" id="PTHR33741">
    <property type="entry name" value="TRANSMEMBRANE PROTEIN DDB_G0269096-RELATED"/>
    <property type="match status" value="1"/>
</dbReference>
<feature type="transmembrane region" description="Helical" evidence="2">
    <location>
        <begin position="139"/>
        <end position="157"/>
    </location>
</feature>
<dbReference type="Proteomes" id="UP001595444">
    <property type="component" value="Unassembled WGS sequence"/>
</dbReference>
<dbReference type="InterPro" id="IPR046342">
    <property type="entry name" value="CBS_dom_sf"/>
</dbReference>
<feature type="transmembrane region" description="Helical" evidence="2">
    <location>
        <begin position="44"/>
        <end position="62"/>
    </location>
</feature>
<dbReference type="InterPro" id="IPR000644">
    <property type="entry name" value="CBS_dom"/>
</dbReference>
<dbReference type="Gene3D" id="3.10.580.10">
    <property type="entry name" value="CBS-domain"/>
    <property type="match status" value="1"/>
</dbReference>
<protein>
    <submittedName>
        <fullName evidence="4">HPP family protein</fullName>
    </submittedName>
</protein>
<dbReference type="InterPro" id="IPR058581">
    <property type="entry name" value="TM_HPP"/>
</dbReference>
<accession>A0ABV7D8R0</accession>
<evidence type="ECO:0000313" key="4">
    <source>
        <dbReference type="EMBL" id="MFC3053025.1"/>
    </source>
</evidence>
<feature type="transmembrane region" description="Helical" evidence="2">
    <location>
        <begin position="74"/>
        <end position="93"/>
    </location>
</feature>
<dbReference type="PANTHER" id="PTHR33741:SF5">
    <property type="entry name" value="TRANSMEMBRANE PROTEIN DDB_G0269096-RELATED"/>
    <property type="match status" value="1"/>
</dbReference>
<name>A0ABV7D8R0_9PROT</name>